<reference evidence="1" key="1">
    <citation type="submission" date="2020-07" db="EMBL/GenBank/DDBJ databases">
        <title>Multicomponent nature underlies the extraordinary mechanical properties of spider dragline silk.</title>
        <authorList>
            <person name="Kono N."/>
            <person name="Nakamura H."/>
            <person name="Mori M."/>
            <person name="Yoshida Y."/>
            <person name="Ohtoshi R."/>
            <person name="Malay A.D."/>
            <person name="Moran D.A.P."/>
            <person name="Tomita M."/>
            <person name="Numata K."/>
            <person name="Arakawa K."/>
        </authorList>
    </citation>
    <scope>NUCLEOTIDE SEQUENCE</scope>
</reference>
<protein>
    <submittedName>
        <fullName evidence="1">Uncharacterized protein</fullName>
    </submittedName>
</protein>
<name>A0A8X6H1T3_TRICU</name>
<gene>
    <name evidence="1" type="primary">NCL1_45747</name>
    <name evidence="1" type="ORF">TNCT_227161</name>
</gene>
<evidence type="ECO:0000313" key="2">
    <source>
        <dbReference type="Proteomes" id="UP000887116"/>
    </source>
</evidence>
<dbReference type="Proteomes" id="UP000887116">
    <property type="component" value="Unassembled WGS sequence"/>
</dbReference>
<accession>A0A8X6H1T3</accession>
<dbReference type="OrthoDB" id="8379612at2759"/>
<dbReference type="EMBL" id="BMAO01007283">
    <property type="protein sequence ID" value="GFR14954.1"/>
    <property type="molecule type" value="Genomic_DNA"/>
</dbReference>
<proteinExistence type="predicted"/>
<comment type="caution">
    <text evidence="1">The sequence shown here is derived from an EMBL/GenBank/DDBJ whole genome shotgun (WGS) entry which is preliminary data.</text>
</comment>
<sequence>MIWRNLSTDDDKFYVTRQLPRSRCLELWLQTLQRNSPINWVEISRNERRNFFRLNILGMRRYFANLRGPEMRHQCIHYTLEVENAHHFDLYSCLSLININELNFLLRHLQTRGFCELFKSFLQWPFQIMFLGLVNDFQLHISGRVFHGLVTIILYDEWDGRIIRM</sequence>
<organism evidence="1 2">
    <name type="scientific">Trichonephila clavata</name>
    <name type="common">Joro spider</name>
    <name type="synonym">Nephila clavata</name>
    <dbReference type="NCBI Taxonomy" id="2740835"/>
    <lineage>
        <taxon>Eukaryota</taxon>
        <taxon>Metazoa</taxon>
        <taxon>Ecdysozoa</taxon>
        <taxon>Arthropoda</taxon>
        <taxon>Chelicerata</taxon>
        <taxon>Arachnida</taxon>
        <taxon>Araneae</taxon>
        <taxon>Araneomorphae</taxon>
        <taxon>Entelegynae</taxon>
        <taxon>Araneoidea</taxon>
        <taxon>Nephilidae</taxon>
        <taxon>Trichonephila</taxon>
    </lineage>
</organism>
<evidence type="ECO:0000313" key="1">
    <source>
        <dbReference type="EMBL" id="GFR14954.1"/>
    </source>
</evidence>
<keyword evidence="2" id="KW-1185">Reference proteome</keyword>
<dbReference type="AlphaFoldDB" id="A0A8X6H1T3"/>